<dbReference type="AlphaFoldDB" id="A0A6A6HAX2"/>
<dbReference type="GO" id="GO:0045493">
    <property type="term" value="P:xylan catabolic process"/>
    <property type="evidence" value="ECO:0007669"/>
    <property type="project" value="UniProtKB-KW"/>
</dbReference>
<dbReference type="Proteomes" id="UP000800092">
    <property type="component" value="Unassembled WGS sequence"/>
</dbReference>
<dbReference type="GO" id="GO:0009044">
    <property type="term" value="F:xylan 1,4-beta-xylosidase activity"/>
    <property type="evidence" value="ECO:0007669"/>
    <property type="project" value="UniProtKB-EC"/>
</dbReference>
<dbReference type="EC" id="3.2.1.37" evidence="11"/>
<dbReference type="Gene3D" id="2.60.40.10">
    <property type="entry name" value="Immunoglobulins"/>
    <property type="match status" value="1"/>
</dbReference>
<dbReference type="InterPro" id="IPR001764">
    <property type="entry name" value="Glyco_hydro_3_N"/>
</dbReference>
<evidence type="ECO:0000256" key="5">
    <source>
        <dbReference type="ARBA" id="ARBA00022801"/>
    </source>
</evidence>
<keyword evidence="9" id="KW-0624">Polysaccharide degradation</keyword>
<name>A0A6A6HAX2_VIRVR</name>
<feature type="domain" description="PA14" evidence="12">
    <location>
        <begin position="427"/>
        <end position="597"/>
    </location>
</feature>
<keyword evidence="8" id="KW-0326">Glycosidase</keyword>
<evidence type="ECO:0000313" key="14">
    <source>
        <dbReference type="Proteomes" id="UP000800092"/>
    </source>
</evidence>
<evidence type="ECO:0000256" key="1">
    <source>
        <dbReference type="ARBA" id="ARBA00004851"/>
    </source>
</evidence>
<keyword evidence="6" id="KW-0325">Glycoprotein</keyword>
<evidence type="ECO:0000256" key="10">
    <source>
        <dbReference type="ARBA" id="ARBA00024574"/>
    </source>
</evidence>
<dbReference type="SUPFAM" id="SSF51445">
    <property type="entry name" value="(Trans)glycosidases"/>
    <property type="match status" value="1"/>
</dbReference>
<dbReference type="InterPro" id="IPR036962">
    <property type="entry name" value="Glyco_hydro_3_N_sf"/>
</dbReference>
<dbReference type="InterPro" id="IPR037524">
    <property type="entry name" value="PA14/GLEYA"/>
</dbReference>
<dbReference type="PRINTS" id="PR00133">
    <property type="entry name" value="GLHYDRLASE3"/>
</dbReference>
<dbReference type="SMART" id="SM01217">
    <property type="entry name" value="Fn3_like"/>
    <property type="match status" value="1"/>
</dbReference>
<dbReference type="InterPro" id="IPR017853">
    <property type="entry name" value="GH"/>
</dbReference>
<proteinExistence type="inferred from homology"/>
<dbReference type="Pfam" id="PF14310">
    <property type="entry name" value="Fn3-like"/>
    <property type="match status" value="1"/>
</dbReference>
<dbReference type="Gene3D" id="3.20.20.300">
    <property type="entry name" value="Glycoside hydrolase, family 3, N-terminal domain"/>
    <property type="match status" value="1"/>
</dbReference>
<gene>
    <name evidence="13" type="ORF">EV356DRAFT_129680</name>
</gene>
<protein>
    <recommendedName>
        <fullName evidence="11">xylan 1,4-beta-xylosidase</fullName>
        <ecNumber evidence="11">3.2.1.37</ecNumber>
    </recommendedName>
</protein>
<keyword evidence="14" id="KW-1185">Reference proteome</keyword>
<accession>A0A6A6HAX2</accession>
<dbReference type="Pfam" id="PF00933">
    <property type="entry name" value="Glyco_hydro_3"/>
    <property type="match status" value="1"/>
</dbReference>
<dbReference type="GO" id="GO:0046556">
    <property type="term" value="F:alpha-L-arabinofuranosidase activity"/>
    <property type="evidence" value="ECO:0007669"/>
    <property type="project" value="TreeGrafter"/>
</dbReference>
<dbReference type="Pfam" id="PF01915">
    <property type="entry name" value="Glyco_hydro_3_C"/>
    <property type="match status" value="1"/>
</dbReference>
<comment type="similarity">
    <text evidence="2">Belongs to the glycosyl hydrolase 3 family.</text>
</comment>
<dbReference type="SUPFAM" id="SSF52279">
    <property type="entry name" value="Beta-D-glucan exohydrolase, C-terminal domain"/>
    <property type="match status" value="1"/>
</dbReference>
<evidence type="ECO:0000256" key="2">
    <source>
        <dbReference type="ARBA" id="ARBA00005336"/>
    </source>
</evidence>
<dbReference type="InterPro" id="IPR002772">
    <property type="entry name" value="Glyco_hydro_3_C"/>
</dbReference>
<organism evidence="13 14">
    <name type="scientific">Viridothelium virens</name>
    <name type="common">Speckled blister lichen</name>
    <name type="synonym">Trypethelium virens</name>
    <dbReference type="NCBI Taxonomy" id="1048519"/>
    <lineage>
        <taxon>Eukaryota</taxon>
        <taxon>Fungi</taxon>
        <taxon>Dikarya</taxon>
        <taxon>Ascomycota</taxon>
        <taxon>Pezizomycotina</taxon>
        <taxon>Dothideomycetes</taxon>
        <taxon>Dothideomycetes incertae sedis</taxon>
        <taxon>Trypetheliales</taxon>
        <taxon>Trypetheliaceae</taxon>
        <taxon>Viridothelium</taxon>
    </lineage>
</organism>
<dbReference type="PROSITE" id="PS51820">
    <property type="entry name" value="PA14"/>
    <property type="match status" value="1"/>
</dbReference>
<evidence type="ECO:0000256" key="7">
    <source>
        <dbReference type="ARBA" id="ARBA00023277"/>
    </source>
</evidence>
<dbReference type="EMBL" id="ML991793">
    <property type="protein sequence ID" value="KAF2235182.1"/>
    <property type="molecule type" value="Genomic_DNA"/>
</dbReference>
<dbReference type="InterPro" id="IPR036881">
    <property type="entry name" value="Glyco_hydro_3_C_sf"/>
</dbReference>
<keyword evidence="4" id="KW-0732">Signal</keyword>
<dbReference type="Gene3D" id="3.40.50.1700">
    <property type="entry name" value="Glycoside hydrolase family 3 C-terminal domain"/>
    <property type="match status" value="2"/>
</dbReference>
<dbReference type="PANTHER" id="PTHR42721:SF3">
    <property type="entry name" value="BETA-D-XYLOSIDASE 5-RELATED"/>
    <property type="match status" value="1"/>
</dbReference>
<dbReference type="InterPro" id="IPR026891">
    <property type="entry name" value="Fn3-like"/>
</dbReference>
<keyword evidence="7" id="KW-0119">Carbohydrate metabolism</keyword>
<evidence type="ECO:0000313" key="13">
    <source>
        <dbReference type="EMBL" id="KAF2235182.1"/>
    </source>
</evidence>
<evidence type="ECO:0000256" key="8">
    <source>
        <dbReference type="ARBA" id="ARBA00023295"/>
    </source>
</evidence>
<comment type="catalytic activity">
    <reaction evidence="10">
        <text>Hydrolysis of (1-&gt;4)-beta-D-xylans, to remove successive D-xylose residues from the non-reducing termini.</text>
        <dbReference type="EC" id="3.2.1.37"/>
    </reaction>
</comment>
<dbReference type="GO" id="GO:0031222">
    <property type="term" value="P:arabinan catabolic process"/>
    <property type="evidence" value="ECO:0007669"/>
    <property type="project" value="TreeGrafter"/>
</dbReference>
<keyword evidence="5 13" id="KW-0378">Hydrolase</keyword>
<evidence type="ECO:0000256" key="6">
    <source>
        <dbReference type="ARBA" id="ARBA00023180"/>
    </source>
</evidence>
<dbReference type="PANTHER" id="PTHR42721">
    <property type="entry name" value="SUGAR HYDROLASE-RELATED"/>
    <property type="match status" value="1"/>
</dbReference>
<reference evidence="13" key="1">
    <citation type="journal article" date="2020" name="Stud. Mycol.">
        <title>101 Dothideomycetes genomes: a test case for predicting lifestyles and emergence of pathogens.</title>
        <authorList>
            <person name="Haridas S."/>
            <person name="Albert R."/>
            <person name="Binder M."/>
            <person name="Bloem J."/>
            <person name="Labutti K."/>
            <person name="Salamov A."/>
            <person name="Andreopoulos B."/>
            <person name="Baker S."/>
            <person name="Barry K."/>
            <person name="Bills G."/>
            <person name="Bluhm B."/>
            <person name="Cannon C."/>
            <person name="Castanera R."/>
            <person name="Culley D."/>
            <person name="Daum C."/>
            <person name="Ezra D."/>
            <person name="Gonzalez J."/>
            <person name="Henrissat B."/>
            <person name="Kuo A."/>
            <person name="Liang C."/>
            <person name="Lipzen A."/>
            <person name="Lutzoni F."/>
            <person name="Magnuson J."/>
            <person name="Mondo S."/>
            <person name="Nolan M."/>
            <person name="Ohm R."/>
            <person name="Pangilinan J."/>
            <person name="Park H.-J."/>
            <person name="Ramirez L."/>
            <person name="Alfaro M."/>
            <person name="Sun H."/>
            <person name="Tritt A."/>
            <person name="Yoshinaga Y."/>
            <person name="Zwiers L.-H."/>
            <person name="Turgeon B."/>
            <person name="Goodwin S."/>
            <person name="Spatafora J."/>
            <person name="Crous P."/>
            <person name="Grigoriev I."/>
        </authorList>
    </citation>
    <scope>NUCLEOTIDE SEQUENCE</scope>
    <source>
        <strain evidence="13">Tuck. ex Michener</strain>
    </source>
</reference>
<sequence>MRFAPSAPIGLIHDWYPTNKSQYNDLQRLNSEKARIDIPFLQTGECLHGVGSFKQSMFPQSIGMSASFDTALVNRVGRAIGTEASSIGIRACFAPVLDLGKDPRWGRVQEAWGEDMILTSHMGVAYASGLSKNSSWSEPDAVVPVMKHFAAHGSPRAGHNTAPFMGRGVRQVLAEMLVPFKAVVDLGGVKGAMMAYSEFDEIPCSVHPLLYQALEDWGFDGYITADDTGLAELYATHLVASSPADAIAQWHNAGGMVQYYDFPLDLYLNATVALVANGTLTIETLQSLARRVLGVKYDLGLFNNRYIPDDVDSQAITASHVPLTLEAAQKSIVLLENRNATLPLNLKEQSINRIAIIGPYSDIFNYGDYSGQWGGYPVANATTIRQAMQAYLAANSSSTEIVTSWGSNTWLYNSQYNIPPYLLSSNGTAGGLLATYYAGVNFSDAVFQKQETPSLDWGLYPPNGLPSNNFSVVWEGEMTVPVDSEVNGWLGVAVYANTTAQLYVDGQFLVQSNATTSGNILPNIESLSYSVENATLPPPGSASFQFIPRATHKIRLEYQAWNYVQKFENENSLNAQILLFWNLVDQNDPIEKAVNLAKTSDVVVLTVGANWNSDAENGDRGTLGLSANQTALADAIFALEKPVILVLQGGRPFAIPTYYSKAAAVLKAFFPGQSGGQAISDTLFGISNPGGRVPLSVPYDVGTLPVYYNYKPSALLQNYTDIETYPIYPFGYGLSYSQFSVSKFSASSSSSNTSSSSGTFTDTSTIVFSVQITNTGPIAGSYVPQVYLLGRVSSVVRVVRQLVAFTRVYLSAGETQTVHMELDVGRYLPILDRAYNWMVEKGNYTFALMENGGSQADTDTNVTLTCI</sequence>
<evidence type="ECO:0000256" key="11">
    <source>
        <dbReference type="ARBA" id="ARBA00026107"/>
    </source>
</evidence>
<comment type="pathway">
    <text evidence="1">Glycan degradation; xylan degradation.</text>
</comment>
<evidence type="ECO:0000256" key="3">
    <source>
        <dbReference type="ARBA" id="ARBA00022651"/>
    </source>
</evidence>
<dbReference type="SUPFAM" id="SSF56988">
    <property type="entry name" value="Anthrax protective antigen"/>
    <property type="match status" value="1"/>
</dbReference>
<dbReference type="InterPro" id="IPR044993">
    <property type="entry name" value="BXL"/>
</dbReference>
<keyword evidence="3" id="KW-0858">Xylan degradation</keyword>
<evidence type="ECO:0000256" key="9">
    <source>
        <dbReference type="ARBA" id="ARBA00023326"/>
    </source>
</evidence>
<evidence type="ECO:0000256" key="4">
    <source>
        <dbReference type="ARBA" id="ARBA00022729"/>
    </source>
</evidence>
<dbReference type="OrthoDB" id="2123594at2759"/>
<evidence type="ECO:0000259" key="12">
    <source>
        <dbReference type="PROSITE" id="PS51820"/>
    </source>
</evidence>
<dbReference type="InterPro" id="IPR013783">
    <property type="entry name" value="Ig-like_fold"/>
</dbReference>